<accession>A0A5J4UJH0</accession>
<feature type="transmembrane region" description="Helical" evidence="1">
    <location>
        <begin position="55"/>
        <end position="81"/>
    </location>
</feature>
<gene>
    <name evidence="2" type="ORF">EZS28_034728</name>
</gene>
<feature type="transmembrane region" description="Helical" evidence="1">
    <location>
        <begin position="138"/>
        <end position="160"/>
    </location>
</feature>
<evidence type="ECO:0000256" key="1">
    <source>
        <dbReference type="SAM" id="Phobius"/>
    </source>
</evidence>
<keyword evidence="1" id="KW-0472">Membrane</keyword>
<keyword evidence="1" id="KW-1133">Transmembrane helix</keyword>
<evidence type="ECO:0000313" key="2">
    <source>
        <dbReference type="EMBL" id="KAA6369745.1"/>
    </source>
</evidence>
<proteinExistence type="predicted"/>
<protein>
    <submittedName>
        <fullName evidence="2">Uncharacterized protein</fullName>
    </submittedName>
</protein>
<dbReference type="Proteomes" id="UP000324800">
    <property type="component" value="Unassembled WGS sequence"/>
</dbReference>
<organism evidence="2 3">
    <name type="scientific">Streblomastix strix</name>
    <dbReference type="NCBI Taxonomy" id="222440"/>
    <lineage>
        <taxon>Eukaryota</taxon>
        <taxon>Metamonada</taxon>
        <taxon>Preaxostyla</taxon>
        <taxon>Oxymonadida</taxon>
        <taxon>Streblomastigidae</taxon>
        <taxon>Streblomastix</taxon>
    </lineage>
</organism>
<feature type="transmembrane region" description="Helical" evidence="1">
    <location>
        <begin position="218"/>
        <end position="238"/>
    </location>
</feature>
<name>A0A5J4UJH0_9EUKA</name>
<reference evidence="2 3" key="1">
    <citation type="submission" date="2019-03" db="EMBL/GenBank/DDBJ databases">
        <title>Single cell metagenomics reveals metabolic interactions within the superorganism composed of flagellate Streblomastix strix and complex community of Bacteroidetes bacteria on its surface.</title>
        <authorList>
            <person name="Treitli S.C."/>
            <person name="Kolisko M."/>
            <person name="Husnik F."/>
            <person name="Keeling P."/>
            <person name="Hampl V."/>
        </authorList>
    </citation>
    <scope>NUCLEOTIDE SEQUENCE [LARGE SCALE GENOMIC DNA]</scope>
    <source>
        <strain evidence="2">ST1C</strain>
    </source>
</reference>
<comment type="caution">
    <text evidence="2">The sequence shown here is derived from an EMBL/GenBank/DDBJ whole genome shotgun (WGS) entry which is preliminary data.</text>
</comment>
<feature type="transmembrane region" description="Helical" evidence="1">
    <location>
        <begin position="30"/>
        <end position="49"/>
    </location>
</feature>
<evidence type="ECO:0000313" key="3">
    <source>
        <dbReference type="Proteomes" id="UP000324800"/>
    </source>
</evidence>
<feature type="transmembrane region" description="Helical" evidence="1">
    <location>
        <begin position="258"/>
        <end position="284"/>
    </location>
</feature>
<sequence>MLPNSFWYMQVVVSVILFFSTVVRASNWPFAGVVGMYILNALHYVDFSISWQSATWTIVVICIQTAIEIIRLIALILVVALSKYNTQYIKYIRGKTNKINTIFKYLFLIPFANGFMGAARCFSPISPLYGDQMKGMRITAIIISAIGFSLHLGIAFLDIGFNVDKRFRKGDILPLISPRIGGIIMTVISIIIYFSTVLKMTRQQHFFRPQGNALIASYIMWGAVASPIALILQFIPGIPKVYWQQANDPTTLLSSFTVVQMVAVGIPYLILASVLSIICFNLIVKLAKKYWAVREIKKRTK</sequence>
<feature type="transmembrane region" description="Helical" evidence="1">
    <location>
        <begin position="6"/>
        <end position="23"/>
    </location>
</feature>
<dbReference type="AlphaFoldDB" id="A0A5J4UJH0"/>
<keyword evidence="1" id="KW-0812">Transmembrane</keyword>
<feature type="transmembrane region" description="Helical" evidence="1">
    <location>
        <begin position="180"/>
        <end position="198"/>
    </location>
</feature>
<dbReference type="EMBL" id="SNRW01016065">
    <property type="protein sequence ID" value="KAA6369745.1"/>
    <property type="molecule type" value="Genomic_DNA"/>
</dbReference>